<gene>
    <name evidence="2" type="ORF">B296_00014375</name>
</gene>
<accession>A0A426Y4D4</accession>
<protein>
    <submittedName>
        <fullName evidence="2">Uncharacterized protein</fullName>
    </submittedName>
</protein>
<evidence type="ECO:0000313" key="2">
    <source>
        <dbReference type="EMBL" id="RRT46638.1"/>
    </source>
</evidence>
<name>A0A426Y4D4_ENSVE</name>
<sequence length="113" mass="13480">MAVIFFVRIQEEQLYHKVRRTRVTSRPAISRPTAPSTAIQAPAPKKLTRDEHCERSAEELCWHCDEPWSREHRYKKGWLLVIKLADDEDNETFEKPLNLKKKRWRKSPNRPTT</sequence>
<dbReference type="EMBL" id="AMZH03015053">
    <property type="protein sequence ID" value="RRT46638.1"/>
    <property type="molecule type" value="Genomic_DNA"/>
</dbReference>
<reference evidence="2 3" key="1">
    <citation type="journal article" date="2014" name="Agronomy (Basel)">
        <title>A Draft Genome Sequence for Ensete ventricosum, the Drought-Tolerant Tree Against Hunger.</title>
        <authorList>
            <person name="Harrison J."/>
            <person name="Moore K.A."/>
            <person name="Paszkiewicz K."/>
            <person name="Jones T."/>
            <person name="Grant M."/>
            <person name="Ambacheew D."/>
            <person name="Muzemil S."/>
            <person name="Studholme D.J."/>
        </authorList>
    </citation>
    <scope>NUCLEOTIDE SEQUENCE [LARGE SCALE GENOMIC DNA]</scope>
</reference>
<evidence type="ECO:0000256" key="1">
    <source>
        <dbReference type="SAM" id="MobiDB-lite"/>
    </source>
</evidence>
<evidence type="ECO:0000313" key="3">
    <source>
        <dbReference type="Proteomes" id="UP000287651"/>
    </source>
</evidence>
<comment type="caution">
    <text evidence="2">The sequence shown here is derived from an EMBL/GenBank/DDBJ whole genome shotgun (WGS) entry which is preliminary data.</text>
</comment>
<feature type="region of interest" description="Disordered" evidence="1">
    <location>
        <begin position="24"/>
        <end position="50"/>
    </location>
</feature>
<dbReference type="Proteomes" id="UP000287651">
    <property type="component" value="Unassembled WGS sequence"/>
</dbReference>
<organism evidence="2 3">
    <name type="scientific">Ensete ventricosum</name>
    <name type="common">Abyssinian banana</name>
    <name type="synonym">Musa ensete</name>
    <dbReference type="NCBI Taxonomy" id="4639"/>
    <lineage>
        <taxon>Eukaryota</taxon>
        <taxon>Viridiplantae</taxon>
        <taxon>Streptophyta</taxon>
        <taxon>Embryophyta</taxon>
        <taxon>Tracheophyta</taxon>
        <taxon>Spermatophyta</taxon>
        <taxon>Magnoliopsida</taxon>
        <taxon>Liliopsida</taxon>
        <taxon>Zingiberales</taxon>
        <taxon>Musaceae</taxon>
        <taxon>Ensete</taxon>
    </lineage>
</organism>
<dbReference type="AlphaFoldDB" id="A0A426Y4D4"/>
<proteinExistence type="predicted"/>